<evidence type="ECO:0000313" key="2">
    <source>
        <dbReference type="Proteomes" id="UP000307440"/>
    </source>
</evidence>
<feature type="non-terminal residue" evidence="1">
    <location>
        <position position="250"/>
    </location>
</feature>
<dbReference type="STRING" id="230819.A0A5C3KIS2"/>
<dbReference type="AlphaFoldDB" id="A0A5C3KIS2"/>
<dbReference type="Proteomes" id="UP000307440">
    <property type="component" value="Unassembled WGS sequence"/>
</dbReference>
<accession>A0A5C3KIS2</accession>
<proteinExistence type="predicted"/>
<dbReference type="OrthoDB" id="3052721at2759"/>
<organism evidence="1 2">
    <name type="scientific">Coprinopsis marcescibilis</name>
    <name type="common">Agaric fungus</name>
    <name type="synonym">Psathyrella marcescibilis</name>
    <dbReference type="NCBI Taxonomy" id="230819"/>
    <lineage>
        <taxon>Eukaryota</taxon>
        <taxon>Fungi</taxon>
        <taxon>Dikarya</taxon>
        <taxon>Basidiomycota</taxon>
        <taxon>Agaricomycotina</taxon>
        <taxon>Agaricomycetes</taxon>
        <taxon>Agaricomycetidae</taxon>
        <taxon>Agaricales</taxon>
        <taxon>Agaricineae</taxon>
        <taxon>Psathyrellaceae</taxon>
        <taxon>Coprinopsis</taxon>
    </lineage>
</organism>
<feature type="non-terminal residue" evidence="1">
    <location>
        <position position="1"/>
    </location>
</feature>
<evidence type="ECO:0000313" key="1">
    <source>
        <dbReference type="EMBL" id="TFK20050.1"/>
    </source>
</evidence>
<name>A0A5C3KIS2_COPMA</name>
<dbReference type="EMBL" id="ML210314">
    <property type="protein sequence ID" value="TFK20050.1"/>
    <property type="molecule type" value="Genomic_DNA"/>
</dbReference>
<gene>
    <name evidence="1" type="ORF">FA15DRAFT_553690</name>
</gene>
<reference evidence="1 2" key="1">
    <citation type="journal article" date="2019" name="Nat. Ecol. Evol.">
        <title>Megaphylogeny resolves global patterns of mushroom evolution.</title>
        <authorList>
            <person name="Varga T."/>
            <person name="Krizsan K."/>
            <person name="Foldi C."/>
            <person name="Dima B."/>
            <person name="Sanchez-Garcia M."/>
            <person name="Sanchez-Ramirez S."/>
            <person name="Szollosi G.J."/>
            <person name="Szarkandi J.G."/>
            <person name="Papp V."/>
            <person name="Albert L."/>
            <person name="Andreopoulos W."/>
            <person name="Angelini C."/>
            <person name="Antonin V."/>
            <person name="Barry K.W."/>
            <person name="Bougher N.L."/>
            <person name="Buchanan P."/>
            <person name="Buyck B."/>
            <person name="Bense V."/>
            <person name="Catcheside P."/>
            <person name="Chovatia M."/>
            <person name="Cooper J."/>
            <person name="Damon W."/>
            <person name="Desjardin D."/>
            <person name="Finy P."/>
            <person name="Geml J."/>
            <person name="Haridas S."/>
            <person name="Hughes K."/>
            <person name="Justo A."/>
            <person name="Karasinski D."/>
            <person name="Kautmanova I."/>
            <person name="Kiss B."/>
            <person name="Kocsube S."/>
            <person name="Kotiranta H."/>
            <person name="LaButti K.M."/>
            <person name="Lechner B.E."/>
            <person name="Liimatainen K."/>
            <person name="Lipzen A."/>
            <person name="Lukacs Z."/>
            <person name="Mihaltcheva S."/>
            <person name="Morgado L.N."/>
            <person name="Niskanen T."/>
            <person name="Noordeloos M.E."/>
            <person name="Ohm R.A."/>
            <person name="Ortiz-Santana B."/>
            <person name="Ovrebo C."/>
            <person name="Racz N."/>
            <person name="Riley R."/>
            <person name="Savchenko A."/>
            <person name="Shiryaev A."/>
            <person name="Soop K."/>
            <person name="Spirin V."/>
            <person name="Szebenyi C."/>
            <person name="Tomsovsky M."/>
            <person name="Tulloss R.E."/>
            <person name="Uehling J."/>
            <person name="Grigoriev I.V."/>
            <person name="Vagvolgyi C."/>
            <person name="Papp T."/>
            <person name="Martin F.M."/>
            <person name="Miettinen O."/>
            <person name="Hibbett D.S."/>
            <person name="Nagy L.G."/>
        </authorList>
    </citation>
    <scope>NUCLEOTIDE SEQUENCE [LARGE SCALE GENOMIC DNA]</scope>
    <source>
        <strain evidence="1 2">CBS 121175</strain>
    </source>
</reference>
<protein>
    <submittedName>
        <fullName evidence="1">Uncharacterized protein</fullName>
    </submittedName>
</protein>
<keyword evidence="2" id="KW-1185">Reference proteome</keyword>
<sequence>AVERTTGGGLKIAQIAGALLNHKDNKKGHHDLFCWWWNKNVWINFTYPDTSNTQFGSYGEGAAALVLHQEKFIEFMDFLKSKKGAKSFNHMEQNFWNALHYKATLTELVALTLYSQSFSHPYMCSIHAEAFCKTNMLDLGPLHHKFHDFILHVISQPSLVLNSTDYTTATAEGQPWQSEETINKIQELAPTLPNLKALFLVGLQGSEETWSCFISEFAPGGLIDEATQEEHDLAWLAPTNDVNEGALGSF</sequence>